<evidence type="ECO:0000256" key="3">
    <source>
        <dbReference type="ARBA" id="ARBA00024356"/>
    </source>
</evidence>
<reference evidence="4 5" key="1">
    <citation type="submission" date="2018-09" db="EMBL/GenBank/DDBJ databases">
        <title>Genome sequencing of strain 6GH32-13.</title>
        <authorList>
            <person name="Weon H.-Y."/>
            <person name="Heo J."/>
            <person name="Kwon S.-W."/>
        </authorList>
    </citation>
    <scope>NUCLEOTIDE SEQUENCE [LARGE SCALE GENOMIC DNA]</scope>
    <source>
        <strain evidence="4 5">5GH32-13</strain>
    </source>
</reference>
<comment type="similarity">
    <text evidence="3">Belongs to the glycosyl hydrolase 130 family.</text>
</comment>
<evidence type="ECO:0000256" key="2">
    <source>
        <dbReference type="ARBA" id="ARBA00022679"/>
    </source>
</evidence>
<dbReference type="GO" id="GO:0016757">
    <property type="term" value="F:glycosyltransferase activity"/>
    <property type="evidence" value="ECO:0007669"/>
    <property type="project" value="UniProtKB-KW"/>
</dbReference>
<evidence type="ECO:0000313" key="4">
    <source>
        <dbReference type="EMBL" id="AXY72757.1"/>
    </source>
</evidence>
<proteinExistence type="inferred from homology"/>
<gene>
    <name evidence="4" type="ORF">D3H65_01675</name>
</gene>
<dbReference type="PANTHER" id="PTHR34106">
    <property type="entry name" value="GLYCOSIDASE"/>
    <property type="match status" value="1"/>
</dbReference>
<sequence>MKDIAKRFPGNPLLTPASLQPSIEGLEIACLLNPGVFQYEGKTWLLIRVAERPTQKEGIISFPVLTDTGGISIMEIPTNDPELDAADPRVINYKGLDYLTTLSHLRLVCSEDGIHFYEPEGCPKLTGEGILQTFGIEDCRVTWLENKYYLTFTAVSPNGVGVGLRTTTNWQEFQSHGMMLPPHNKDCTLFEEKIDGKYYALHRPSSVDIGGNFIWLASSPDGIHWGDHRCLLTTRKNSWDSKRIGAGAAPIKTPQGWLEIYHGANEAHQYCLGVFLMDLHDPSKVIARSEEPIMVPSAAYELTGFFGNVVFTNGHIVQPDGDTITVYYGASDEVVCAADLSLAAMLSSLKFDHAQ</sequence>
<dbReference type="Proteomes" id="UP000263900">
    <property type="component" value="Chromosome"/>
</dbReference>
<evidence type="ECO:0000313" key="5">
    <source>
        <dbReference type="Proteomes" id="UP000263900"/>
    </source>
</evidence>
<evidence type="ECO:0000256" key="1">
    <source>
        <dbReference type="ARBA" id="ARBA00022676"/>
    </source>
</evidence>
<dbReference type="KEGG" id="pseg:D3H65_01675"/>
<dbReference type="InterPro" id="IPR023296">
    <property type="entry name" value="Glyco_hydro_beta-prop_sf"/>
</dbReference>
<keyword evidence="1" id="KW-0328">Glycosyltransferase</keyword>
<dbReference type="PIRSF" id="PIRSF016202">
    <property type="entry name" value="PH1107"/>
    <property type="match status" value="1"/>
</dbReference>
<protein>
    <submittedName>
        <fullName evidence="4">Glycosidase</fullName>
    </submittedName>
</protein>
<dbReference type="CDD" id="cd18612">
    <property type="entry name" value="GH130_Lin0857-like"/>
    <property type="match status" value="1"/>
</dbReference>
<keyword evidence="4" id="KW-0326">Glycosidase</keyword>
<keyword evidence="2" id="KW-0808">Transferase</keyword>
<dbReference type="AlphaFoldDB" id="A0A3B7MGN9"/>
<name>A0A3B7MGN9_9BACT</name>
<keyword evidence="5" id="KW-1185">Reference proteome</keyword>
<keyword evidence="4" id="KW-0378">Hydrolase</keyword>
<organism evidence="4 5">
    <name type="scientific">Paraflavitalea soli</name>
    <dbReference type="NCBI Taxonomy" id="2315862"/>
    <lineage>
        <taxon>Bacteria</taxon>
        <taxon>Pseudomonadati</taxon>
        <taxon>Bacteroidota</taxon>
        <taxon>Chitinophagia</taxon>
        <taxon>Chitinophagales</taxon>
        <taxon>Chitinophagaceae</taxon>
        <taxon>Paraflavitalea</taxon>
    </lineage>
</organism>
<dbReference type="Pfam" id="PF04041">
    <property type="entry name" value="Glyco_hydro_130"/>
    <property type="match status" value="1"/>
</dbReference>
<dbReference type="OrthoDB" id="9775877at2"/>
<dbReference type="SUPFAM" id="SSF75005">
    <property type="entry name" value="Arabinanase/levansucrase/invertase"/>
    <property type="match status" value="1"/>
</dbReference>
<dbReference type="InterPro" id="IPR007184">
    <property type="entry name" value="Mannoside_phosphorylase"/>
</dbReference>
<dbReference type="GO" id="GO:0016798">
    <property type="term" value="F:hydrolase activity, acting on glycosyl bonds"/>
    <property type="evidence" value="ECO:0007669"/>
    <property type="project" value="UniProtKB-KW"/>
</dbReference>
<dbReference type="PANTHER" id="PTHR34106:SF5">
    <property type="entry name" value="GLYCOSIDASE"/>
    <property type="match status" value="1"/>
</dbReference>
<dbReference type="RefSeq" id="WP_119048595.1">
    <property type="nucleotide sequence ID" value="NZ_CP032157.1"/>
</dbReference>
<dbReference type="Gene3D" id="2.115.10.20">
    <property type="entry name" value="Glycosyl hydrolase domain, family 43"/>
    <property type="match status" value="1"/>
</dbReference>
<dbReference type="EMBL" id="CP032157">
    <property type="protein sequence ID" value="AXY72757.1"/>
    <property type="molecule type" value="Genomic_DNA"/>
</dbReference>
<accession>A0A3B7MGN9</accession>